<feature type="binding site" evidence="8">
    <location>
        <position position="271"/>
    </location>
    <ligand>
        <name>Mn(2+)</name>
        <dbReference type="ChEBI" id="CHEBI:29035"/>
        <label>1</label>
    </ligand>
</feature>
<comment type="cofactor">
    <cofactor evidence="8">
        <name>Mn(2+)</name>
        <dbReference type="ChEBI" id="CHEBI:29035"/>
    </cofactor>
    <text evidence="8">Binds 2 manganese ions per subunit.</text>
</comment>
<organism evidence="11">
    <name type="scientific">Candidatus Kentrum sp. FM</name>
    <dbReference type="NCBI Taxonomy" id="2126340"/>
    <lineage>
        <taxon>Bacteria</taxon>
        <taxon>Pseudomonadati</taxon>
        <taxon>Pseudomonadota</taxon>
        <taxon>Gammaproteobacteria</taxon>
        <taxon>Candidatus Kentrum</taxon>
    </lineage>
</organism>
<feature type="binding site" evidence="8">
    <location>
        <position position="271"/>
    </location>
    <ligand>
        <name>Mn(2+)</name>
        <dbReference type="ChEBI" id="CHEBI:29035"/>
        <label>2</label>
    </ligand>
</feature>
<feature type="active site" evidence="8">
    <location>
        <position position="278"/>
    </location>
</feature>
<comment type="catalytic activity">
    <reaction evidence="1 8">
        <text>Release of an N-terminal amino acid, Xaa-|-Yaa-, in which Xaa is preferably Leu, but may be other amino acids including Pro although not Arg or Lys, and Yaa may be Pro. Amino acid amides and methyl esters are also readily hydrolyzed, but rates on arylamides are exceedingly low.</text>
        <dbReference type="EC" id="3.4.11.1"/>
    </reaction>
</comment>
<accession>A0A450TLU5</accession>
<feature type="binding site" evidence="8">
    <location>
        <position position="348"/>
    </location>
    <ligand>
        <name>Mn(2+)</name>
        <dbReference type="ChEBI" id="CHEBI:29035"/>
        <label>1</label>
    </ligand>
</feature>
<evidence type="ECO:0000256" key="6">
    <source>
        <dbReference type="ARBA" id="ARBA00022801"/>
    </source>
</evidence>
<dbReference type="Gene3D" id="3.40.630.10">
    <property type="entry name" value="Zn peptidases"/>
    <property type="match status" value="1"/>
</dbReference>
<dbReference type="PRINTS" id="PR00481">
    <property type="entry name" value="LAMNOPPTDASE"/>
</dbReference>
<keyword evidence="5 8" id="KW-0645">Protease</keyword>
<keyword evidence="6 8" id="KW-0378">Hydrolase</keyword>
<evidence type="ECO:0000313" key="11">
    <source>
        <dbReference type="EMBL" id="VFJ68700.1"/>
    </source>
</evidence>
<dbReference type="InterPro" id="IPR000819">
    <property type="entry name" value="Peptidase_M17_C"/>
</dbReference>
<keyword evidence="7 8" id="KW-0464">Manganese</keyword>
<dbReference type="HAMAP" id="MF_00181">
    <property type="entry name" value="Cytosol_peptidase_M17"/>
    <property type="match status" value="1"/>
</dbReference>
<dbReference type="NCBIfam" id="NF002073">
    <property type="entry name" value="PRK00913.1-2"/>
    <property type="match status" value="1"/>
</dbReference>
<evidence type="ECO:0000259" key="9">
    <source>
        <dbReference type="PROSITE" id="PS00631"/>
    </source>
</evidence>
<dbReference type="Pfam" id="PF02789">
    <property type="entry name" value="Peptidase_M17_N"/>
    <property type="match status" value="1"/>
</dbReference>
<dbReference type="Gene3D" id="3.40.220.10">
    <property type="entry name" value="Leucine Aminopeptidase, subunit E, domain 1"/>
    <property type="match status" value="1"/>
</dbReference>
<dbReference type="GO" id="GO:0070006">
    <property type="term" value="F:metalloaminopeptidase activity"/>
    <property type="evidence" value="ECO:0007669"/>
    <property type="project" value="InterPro"/>
</dbReference>
<feature type="binding site" evidence="8">
    <location>
        <position position="350"/>
    </location>
    <ligand>
        <name>Mn(2+)</name>
        <dbReference type="ChEBI" id="CHEBI:29035"/>
        <label>2</label>
    </ligand>
</feature>
<dbReference type="GO" id="GO:0005737">
    <property type="term" value="C:cytoplasm"/>
    <property type="evidence" value="ECO:0007669"/>
    <property type="project" value="UniProtKB-SubCell"/>
</dbReference>
<dbReference type="EMBL" id="CAADFA010000378">
    <property type="protein sequence ID" value="VFJ64812.1"/>
    <property type="molecule type" value="Genomic_DNA"/>
</dbReference>
<dbReference type="PROSITE" id="PS00631">
    <property type="entry name" value="CYTOSOL_AP"/>
    <property type="match status" value="1"/>
</dbReference>
<dbReference type="AlphaFoldDB" id="A0A450TLU5"/>
<feature type="binding site" evidence="8">
    <location>
        <position position="350"/>
    </location>
    <ligand>
        <name>Mn(2+)</name>
        <dbReference type="ChEBI" id="CHEBI:29035"/>
        <label>1</label>
    </ligand>
</feature>
<proteinExistence type="inferred from homology"/>
<dbReference type="Pfam" id="PF00883">
    <property type="entry name" value="Peptidase_M17"/>
    <property type="match status" value="1"/>
</dbReference>
<dbReference type="EMBL" id="CAADEZ010000480">
    <property type="protein sequence ID" value="VFJ68700.1"/>
    <property type="molecule type" value="Genomic_DNA"/>
</dbReference>
<dbReference type="PANTHER" id="PTHR11963:SF23">
    <property type="entry name" value="CYTOSOL AMINOPEPTIDASE"/>
    <property type="match status" value="1"/>
</dbReference>
<dbReference type="CDD" id="cd00433">
    <property type="entry name" value="Peptidase_M17"/>
    <property type="match status" value="1"/>
</dbReference>
<dbReference type="GO" id="GO:0006508">
    <property type="term" value="P:proteolysis"/>
    <property type="evidence" value="ECO:0007669"/>
    <property type="project" value="UniProtKB-KW"/>
</dbReference>
<feature type="binding site" evidence="8">
    <location>
        <position position="266"/>
    </location>
    <ligand>
        <name>Mn(2+)</name>
        <dbReference type="ChEBI" id="CHEBI:29035"/>
        <label>2</label>
    </ligand>
</feature>
<keyword evidence="8" id="KW-0479">Metal-binding</keyword>
<dbReference type="InterPro" id="IPR008283">
    <property type="entry name" value="Peptidase_M17_N"/>
</dbReference>
<evidence type="ECO:0000313" key="10">
    <source>
        <dbReference type="EMBL" id="VFJ64812.1"/>
    </source>
</evidence>
<dbReference type="EC" id="3.4.11.10" evidence="8"/>
<evidence type="ECO:0000256" key="4">
    <source>
        <dbReference type="ARBA" id="ARBA00022438"/>
    </source>
</evidence>
<keyword evidence="8" id="KW-0963">Cytoplasm</keyword>
<evidence type="ECO:0000256" key="2">
    <source>
        <dbReference type="ARBA" id="ARBA00000967"/>
    </source>
</evidence>
<comment type="subcellular location">
    <subcellularLocation>
        <location evidence="8">Cytoplasm</location>
    </subcellularLocation>
</comment>
<evidence type="ECO:0000256" key="1">
    <source>
        <dbReference type="ARBA" id="ARBA00000135"/>
    </source>
</evidence>
<gene>
    <name evidence="8" type="primary">pepA</name>
    <name evidence="11" type="ORF">BECKFM1743A_GA0114220_104801</name>
    <name evidence="12" type="ORF">BECKFM1743B_GA0114221_103735</name>
    <name evidence="10" type="ORF">BECKFM1743C_GA0114222_103781</name>
</gene>
<keyword evidence="4 8" id="KW-0031">Aminopeptidase</keyword>
<dbReference type="InterPro" id="IPR043472">
    <property type="entry name" value="Macro_dom-like"/>
</dbReference>
<evidence type="ECO:0000313" key="12">
    <source>
        <dbReference type="EMBL" id="VFK15487.1"/>
    </source>
</evidence>
<dbReference type="EMBL" id="CAADFL010000373">
    <property type="protein sequence ID" value="VFK15487.1"/>
    <property type="molecule type" value="Genomic_DNA"/>
</dbReference>
<comment type="catalytic activity">
    <reaction evidence="2 8">
        <text>Release of an N-terminal amino acid, preferentially leucine, but not glutamic or aspartic acids.</text>
        <dbReference type="EC" id="3.4.11.10"/>
    </reaction>
</comment>
<feature type="binding site" evidence="8">
    <location>
        <position position="289"/>
    </location>
    <ligand>
        <name>Mn(2+)</name>
        <dbReference type="ChEBI" id="CHEBI:29035"/>
        <label>2</label>
    </ligand>
</feature>
<comment type="similarity">
    <text evidence="3 8">Belongs to the peptidase M17 family.</text>
</comment>
<protein>
    <recommendedName>
        <fullName evidence="8">Probable cytosol aminopeptidase</fullName>
        <ecNumber evidence="8">3.4.11.1</ecNumber>
    </recommendedName>
    <alternativeName>
        <fullName evidence="8">Leucine aminopeptidase</fullName>
        <shortName evidence="8">LAP</shortName>
        <ecNumber evidence="8">3.4.11.10</ecNumber>
    </alternativeName>
    <alternativeName>
        <fullName evidence="8">Leucyl aminopeptidase</fullName>
    </alternativeName>
</protein>
<dbReference type="EC" id="3.4.11.1" evidence="8"/>
<evidence type="ECO:0000256" key="5">
    <source>
        <dbReference type="ARBA" id="ARBA00022670"/>
    </source>
</evidence>
<comment type="function">
    <text evidence="8">Presumably involved in the processing and regular turnover of intracellular proteins. Catalyzes the removal of unsubstituted N-terminal amino acids from various peptides.</text>
</comment>
<feature type="active site" evidence="8">
    <location>
        <position position="352"/>
    </location>
</feature>
<dbReference type="NCBIfam" id="NF002074">
    <property type="entry name" value="PRK00913.1-4"/>
    <property type="match status" value="1"/>
</dbReference>
<dbReference type="SUPFAM" id="SSF52949">
    <property type="entry name" value="Macro domain-like"/>
    <property type="match status" value="1"/>
</dbReference>
<reference evidence="11" key="1">
    <citation type="submission" date="2019-02" db="EMBL/GenBank/DDBJ databases">
        <authorList>
            <person name="Gruber-Vodicka R. H."/>
            <person name="Seah K. B. B."/>
        </authorList>
    </citation>
    <scope>NUCLEOTIDE SEQUENCE</scope>
    <source>
        <strain evidence="11">BECK_BZ163</strain>
        <strain evidence="12">BECK_BZ164</strain>
        <strain evidence="10">BECK_BZ165</strain>
    </source>
</reference>
<dbReference type="PANTHER" id="PTHR11963">
    <property type="entry name" value="LEUCINE AMINOPEPTIDASE-RELATED"/>
    <property type="match status" value="1"/>
</dbReference>
<dbReference type="InterPro" id="IPR023042">
    <property type="entry name" value="Peptidase_M17_leu_NH2_pept"/>
</dbReference>
<dbReference type="SUPFAM" id="SSF53187">
    <property type="entry name" value="Zn-dependent exopeptidases"/>
    <property type="match status" value="1"/>
</dbReference>
<dbReference type="GO" id="GO:0030145">
    <property type="term" value="F:manganese ion binding"/>
    <property type="evidence" value="ECO:0007669"/>
    <property type="project" value="UniProtKB-UniRule"/>
</dbReference>
<evidence type="ECO:0000256" key="7">
    <source>
        <dbReference type="ARBA" id="ARBA00023211"/>
    </source>
</evidence>
<name>A0A450TLU5_9GAMM</name>
<dbReference type="InterPro" id="IPR011356">
    <property type="entry name" value="Leucine_aapep/pepB"/>
</dbReference>
<sequence>MDFGVSSIDFKRHSTGCLVIGLTQSGEPTGTARAVDSAIGGAIGRILESGDFEAKSEQTLLLHGLPGIAAERVLLVGFGEEEECNGVRYRNAVLKAFETLVHTGAEDCAVFLAEIGTMDRKFPWRIRQIVEAARYTSYRSDRLQTKKNPPKLAKVLVDIPKGETASKAKKALREGVAVANGVEFARELGDLPGNICTPTYLADQAGLLAKDRESVTVKVLEAGEMAELGMGALLAVARGSREPAKLITIEYKGGRKNAKPIVLVGKGITFDSGGISLKPGAAMDEMKFDMCGAASVFGTLRAAMELSLPLDIVGIIPATENLPGGNAIKPGDIITTLSGQTVEILNTDAEGRLILCDALTYAGQFDPDVVIDIATLTGACRIALGAHAAGLLSNNEPLVAGLLKAGNDSIDRVWPLPLWEEYQDQLKSNFADMANVGGRYGGVITAACFLSRFTEDYQWAHLDIAGVSALSGKKKGSTGRPVALLTRYLIDRVAA</sequence>
<feature type="domain" description="Cytosol aminopeptidase" evidence="9">
    <location>
        <begin position="346"/>
        <end position="353"/>
    </location>
</feature>
<evidence type="ECO:0000256" key="8">
    <source>
        <dbReference type="HAMAP-Rule" id="MF_00181"/>
    </source>
</evidence>
<evidence type="ECO:0000256" key="3">
    <source>
        <dbReference type="ARBA" id="ARBA00009528"/>
    </source>
</evidence>